<gene>
    <name evidence="1" type="ORF">PG2003B_1137</name>
</gene>
<evidence type="ECO:0000313" key="1">
    <source>
        <dbReference type="EMBL" id="RYQ36300.1"/>
    </source>
</evidence>
<dbReference type="EMBL" id="RYUW01000013">
    <property type="protein sequence ID" value="RYQ36300.1"/>
    <property type="molecule type" value="Genomic_DNA"/>
</dbReference>
<organism evidence="1 2">
    <name type="scientific">Bifidobacterium pseudolongum subsp. globosum</name>
    <dbReference type="NCBI Taxonomy" id="1690"/>
    <lineage>
        <taxon>Bacteria</taxon>
        <taxon>Bacillati</taxon>
        <taxon>Actinomycetota</taxon>
        <taxon>Actinomycetes</taxon>
        <taxon>Bifidobacteriales</taxon>
        <taxon>Bifidobacteriaceae</taxon>
        <taxon>Bifidobacterium</taxon>
    </lineage>
</organism>
<dbReference type="Proteomes" id="UP000292382">
    <property type="component" value="Unassembled WGS sequence"/>
</dbReference>
<name>A0A4Q5AT15_9BIFI</name>
<accession>A0A4Q5AT15</accession>
<evidence type="ECO:0000313" key="2">
    <source>
        <dbReference type="Proteomes" id="UP000292382"/>
    </source>
</evidence>
<protein>
    <submittedName>
        <fullName evidence="1">Terminase</fullName>
    </submittedName>
</protein>
<dbReference type="Gene3D" id="3.40.50.300">
    <property type="entry name" value="P-loop containing nucleotide triphosphate hydrolases"/>
    <property type="match status" value="1"/>
</dbReference>
<dbReference type="AlphaFoldDB" id="A0A4Q5AT15"/>
<comment type="caution">
    <text evidence="1">The sequence shown here is derived from an EMBL/GenBank/DDBJ whole genome shotgun (WGS) entry which is preliminary data.</text>
</comment>
<dbReference type="InterPro" id="IPR027417">
    <property type="entry name" value="P-loop_NTPase"/>
</dbReference>
<dbReference type="RefSeq" id="WP_129966934.1">
    <property type="nucleotide sequence ID" value="NZ_RYUW01000013.1"/>
</dbReference>
<proteinExistence type="predicted"/>
<reference evidence="1 2" key="1">
    <citation type="submission" date="2018-12" db="EMBL/GenBank/DDBJ databases">
        <title>Unveiling genomic diversity among members of the Bifidobacterium pseudolongum species, a widely distributed gut commensal of the animal kingdom.</title>
        <authorList>
            <person name="Lugli G.A."/>
            <person name="Duranti S."/>
            <person name="Albert K."/>
            <person name="Mancabelli L."/>
            <person name="Napoli S."/>
            <person name="Viappiani A."/>
            <person name="Anzalone R."/>
            <person name="Longhi G."/>
            <person name="Milani C."/>
            <person name="Turroni F."/>
            <person name="Alessandri G."/>
            <person name="Sela D.A."/>
            <person name="Van Sinderen D."/>
            <person name="Ventura M."/>
        </authorList>
    </citation>
    <scope>NUCLEOTIDE SEQUENCE [LARGE SCALE GENOMIC DNA]</scope>
    <source>
        <strain evidence="1 2">2003B</strain>
    </source>
</reference>
<sequence length="483" mass="52934">MTSTWEPRLSEVAKQLVQPDGIVGSDFTKINKVARKVGIRFDKWQQGVLYLLLAKNSGGKYACGEGGLTLSSCRQIGKTYSIGNAVYLLCMMKPGLKVVWTAHHSRTSDETFTDLSSLSEHNPLLEAYVDRIRRANGQQEIRFKNGSRLMFGARERGFGRGLHSVDVEVFDEAQILTQSALDNMVAITNAAPDPLIVFLGNPPKPGDQSEAFADKRATALAGTEGMCYIELAAPDGSDLDDREAWKIANPSYPKRTSEAAILRMRNLLSDDSFRREALGIWDKVDTAHAIDPTRWKEAAVDERADGGRISFAVDMPPDRSSLAIGACMWYPDTKSAHIELAKFEDTNANGVAWAVDWLAERWPRTCSIVIDAQSPATVIVPDLKKRGVRVTLTGATDMGQACGRFTDMLRDHKLTHLSDGQEPLDLAVHGAITRPIGQSGALAWNKRGSDIDISPLVAVTLALHGAATTLRDPTAKRRIIRLP</sequence>